<sequence>MRPGAVIEVGDVVHAVLATYDEDAGGSPGQHRDREHAAVRQLLAWLLARLGARPARVETHSSGRPFLPDRPELGVSLSHSGPWLAAAVGTGCDVGVDVQRPEPVPAGLLRRCCDPPARAALTALPDADRDLEFAWIWSVQEACVKATGDGLAGRPWTVPVALGQDRGEWEGVRWRALRERGRPPLSCAYRPRRPAAVAS</sequence>
<evidence type="ECO:0000256" key="2">
    <source>
        <dbReference type="ARBA" id="ARBA00022679"/>
    </source>
</evidence>
<feature type="domain" description="4'-phosphopantetheinyl transferase" evidence="3">
    <location>
        <begin position="94"/>
        <end position="152"/>
    </location>
</feature>
<evidence type="ECO:0000313" key="4">
    <source>
        <dbReference type="EMBL" id="UWZ39581.1"/>
    </source>
</evidence>
<evidence type="ECO:0000313" key="5">
    <source>
        <dbReference type="Proteomes" id="UP001058271"/>
    </source>
</evidence>
<protein>
    <submittedName>
        <fullName evidence="4">4'-phosphopantetheinyl transferase superfamily protein</fullName>
    </submittedName>
</protein>
<keyword evidence="2 4" id="KW-0808">Transferase</keyword>
<keyword evidence="5" id="KW-1185">Reference proteome</keyword>
<accession>A0ABY5ZC20</accession>
<dbReference type="PANTHER" id="PTHR12215:SF10">
    <property type="entry name" value="L-AMINOADIPATE-SEMIALDEHYDE DEHYDROGENASE-PHOSPHOPANTETHEINYL TRANSFERASE"/>
    <property type="match status" value="1"/>
</dbReference>
<dbReference type="Gene3D" id="3.90.470.20">
    <property type="entry name" value="4'-phosphopantetheinyl transferase domain"/>
    <property type="match status" value="1"/>
</dbReference>
<dbReference type="RefSeq" id="WP_260728999.1">
    <property type="nucleotide sequence ID" value="NZ_BAAABS010000003.1"/>
</dbReference>
<comment type="similarity">
    <text evidence="1">Belongs to the P-Pant transferase superfamily. Gsp/Sfp/HetI/AcpT family.</text>
</comment>
<dbReference type="InterPro" id="IPR050559">
    <property type="entry name" value="P-Pant_transferase_sf"/>
</dbReference>
<dbReference type="InterPro" id="IPR008278">
    <property type="entry name" value="4-PPantetheinyl_Trfase_dom"/>
</dbReference>
<name>A0ABY5ZC20_9ACTN</name>
<dbReference type="Pfam" id="PF01648">
    <property type="entry name" value="ACPS"/>
    <property type="match status" value="1"/>
</dbReference>
<evidence type="ECO:0000259" key="3">
    <source>
        <dbReference type="Pfam" id="PF01648"/>
    </source>
</evidence>
<reference evidence="4" key="1">
    <citation type="submission" date="2021-04" db="EMBL/GenBank/DDBJ databases">
        <title>Biosynthetic gene clusters of Dactylosporangioum roseum.</title>
        <authorList>
            <person name="Hartkoorn R.C."/>
            <person name="Beaudoing E."/>
            <person name="Hot D."/>
            <person name="Moureu S."/>
        </authorList>
    </citation>
    <scope>NUCLEOTIDE SEQUENCE</scope>
    <source>
        <strain evidence="4">NRRL B-16295</strain>
    </source>
</reference>
<gene>
    <name evidence="4" type="ORF">Drose_15935</name>
</gene>
<dbReference type="Proteomes" id="UP001058271">
    <property type="component" value="Chromosome"/>
</dbReference>
<evidence type="ECO:0000256" key="1">
    <source>
        <dbReference type="ARBA" id="ARBA00010990"/>
    </source>
</evidence>
<dbReference type="PANTHER" id="PTHR12215">
    <property type="entry name" value="PHOSPHOPANTETHEINE TRANSFERASE"/>
    <property type="match status" value="1"/>
</dbReference>
<proteinExistence type="inferred from homology"/>
<dbReference type="GO" id="GO:0016740">
    <property type="term" value="F:transferase activity"/>
    <property type="evidence" value="ECO:0007669"/>
    <property type="project" value="UniProtKB-KW"/>
</dbReference>
<organism evidence="4 5">
    <name type="scientific">Dactylosporangium roseum</name>
    <dbReference type="NCBI Taxonomy" id="47989"/>
    <lineage>
        <taxon>Bacteria</taxon>
        <taxon>Bacillati</taxon>
        <taxon>Actinomycetota</taxon>
        <taxon>Actinomycetes</taxon>
        <taxon>Micromonosporales</taxon>
        <taxon>Micromonosporaceae</taxon>
        <taxon>Dactylosporangium</taxon>
    </lineage>
</organism>
<dbReference type="EMBL" id="CP073721">
    <property type="protein sequence ID" value="UWZ39581.1"/>
    <property type="molecule type" value="Genomic_DNA"/>
</dbReference>
<dbReference type="InterPro" id="IPR037143">
    <property type="entry name" value="4-PPantetheinyl_Trfase_dom_sf"/>
</dbReference>
<dbReference type="SUPFAM" id="SSF56214">
    <property type="entry name" value="4'-phosphopantetheinyl transferase"/>
    <property type="match status" value="2"/>
</dbReference>